<reference evidence="1 2" key="1">
    <citation type="submission" date="2018-06" db="EMBL/GenBank/DDBJ databases">
        <title>A transcriptomic atlas of mushroom development highlights an independent origin of complex multicellularity.</title>
        <authorList>
            <consortium name="DOE Joint Genome Institute"/>
            <person name="Krizsan K."/>
            <person name="Almasi E."/>
            <person name="Merenyi Z."/>
            <person name="Sahu N."/>
            <person name="Viragh M."/>
            <person name="Koszo T."/>
            <person name="Mondo S."/>
            <person name="Kiss B."/>
            <person name="Balint B."/>
            <person name="Kues U."/>
            <person name="Barry K."/>
            <person name="Hegedus J.C."/>
            <person name="Henrissat B."/>
            <person name="Johnson J."/>
            <person name="Lipzen A."/>
            <person name="Ohm R."/>
            <person name="Nagy I."/>
            <person name="Pangilinan J."/>
            <person name="Yan J."/>
            <person name="Xiong Y."/>
            <person name="Grigoriev I.V."/>
            <person name="Hibbett D.S."/>
            <person name="Nagy L.G."/>
        </authorList>
    </citation>
    <scope>NUCLEOTIDE SEQUENCE [LARGE SCALE GENOMIC DNA]</scope>
    <source>
        <strain evidence="1 2">SZMC22713</strain>
    </source>
</reference>
<dbReference type="OrthoDB" id="5538558at2759"/>
<dbReference type="CDD" id="cd00586">
    <property type="entry name" value="4HBT"/>
    <property type="match status" value="1"/>
</dbReference>
<dbReference type="AlphaFoldDB" id="A0A4Y7Q936"/>
<dbReference type="PANTHER" id="PTHR31793">
    <property type="entry name" value="4-HYDROXYBENZOYL-COA THIOESTERASE FAMILY MEMBER"/>
    <property type="match status" value="1"/>
</dbReference>
<proteinExistence type="predicted"/>
<dbReference type="Gene3D" id="3.10.129.10">
    <property type="entry name" value="Hotdog Thioesterase"/>
    <property type="match status" value="1"/>
</dbReference>
<dbReference type="InterPro" id="IPR050563">
    <property type="entry name" value="4-hydroxybenzoyl-CoA_TE"/>
</dbReference>
<dbReference type="EMBL" id="ML170169">
    <property type="protein sequence ID" value="TDL23718.1"/>
    <property type="molecule type" value="Genomic_DNA"/>
</dbReference>
<organism evidence="1 2">
    <name type="scientific">Rickenella mellea</name>
    <dbReference type="NCBI Taxonomy" id="50990"/>
    <lineage>
        <taxon>Eukaryota</taxon>
        <taxon>Fungi</taxon>
        <taxon>Dikarya</taxon>
        <taxon>Basidiomycota</taxon>
        <taxon>Agaricomycotina</taxon>
        <taxon>Agaricomycetes</taxon>
        <taxon>Hymenochaetales</taxon>
        <taxon>Rickenellaceae</taxon>
        <taxon>Rickenella</taxon>
    </lineage>
</organism>
<name>A0A4Y7Q936_9AGAM</name>
<evidence type="ECO:0000313" key="2">
    <source>
        <dbReference type="Proteomes" id="UP000294933"/>
    </source>
</evidence>
<dbReference type="PANTHER" id="PTHR31793:SF39">
    <property type="entry name" value="THIOESTERASE_THIOL ESTER DEHYDRASE-ISOMERASE"/>
    <property type="match status" value="1"/>
</dbReference>
<accession>A0A4Y7Q936</accession>
<protein>
    <submittedName>
        <fullName evidence="1">Thioesterase/thiol ester dehydrase-isomerase</fullName>
    </submittedName>
</protein>
<evidence type="ECO:0000313" key="1">
    <source>
        <dbReference type="EMBL" id="TDL23718.1"/>
    </source>
</evidence>
<gene>
    <name evidence="1" type="ORF">BD410DRAFT_786984</name>
</gene>
<dbReference type="SUPFAM" id="SSF54637">
    <property type="entry name" value="Thioesterase/thiol ester dehydrase-isomerase"/>
    <property type="match status" value="1"/>
</dbReference>
<keyword evidence="2" id="KW-1185">Reference proteome</keyword>
<dbReference type="GO" id="GO:0016853">
    <property type="term" value="F:isomerase activity"/>
    <property type="evidence" value="ECO:0007669"/>
    <property type="project" value="UniProtKB-KW"/>
</dbReference>
<dbReference type="Pfam" id="PF13279">
    <property type="entry name" value="4HBT_2"/>
    <property type="match status" value="1"/>
</dbReference>
<dbReference type="GO" id="GO:0047617">
    <property type="term" value="F:fatty acyl-CoA hydrolase activity"/>
    <property type="evidence" value="ECO:0007669"/>
    <property type="project" value="TreeGrafter"/>
</dbReference>
<sequence>MGYDPQSFFEQRMAWGDQDSFRHLNNVHYLKYIESARIHWMTSLALELGGEQRVREMLTGKGVSLILKDISIKFKRPVNFPDTLLIAHRPHDLHPTHFSNGAALWSFAQRTIVATSDSTLVWYDYDTLKKCDPGEKTHAILQARVHHNSL</sequence>
<dbReference type="VEuPathDB" id="FungiDB:BD410DRAFT_786984"/>
<keyword evidence="1" id="KW-0413">Isomerase</keyword>
<dbReference type="InterPro" id="IPR029069">
    <property type="entry name" value="HotDog_dom_sf"/>
</dbReference>
<dbReference type="Proteomes" id="UP000294933">
    <property type="component" value="Unassembled WGS sequence"/>
</dbReference>